<evidence type="ECO:0000256" key="2">
    <source>
        <dbReference type="SAM" id="SignalP"/>
    </source>
</evidence>
<comment type="caution">
    <text evidence="3">The sequence shown here is derived from an EMBL/GenBank/DDBJ whole genome shotgun (WGS) entry which is preliminary data.</text>
</comment>
<dbReference type="PATRIC" id="fig|1457173.3.peg.431"/>
<reference evidence="3 4" key="1">
    <citation type="submission" date="2014-01" db="EMBL/GenBank/DDBJ databases">
        <title>Interspecies Systems Biology Uncovers Metabolites Affecting C. elegans Gene Expression and Life History Traits.</title>
        <authorList>
            <person name="Watson E."/>
            <person name="Macneil L.T."/>
            <person name="Ritter A.D."/>
            <person name="Yilmaz L.S."/>
            <person name="Rosebrock A.P."/>
            <person name="Caudy A.A."/>
            <person name="Walhout A.J."/>
        </authorList>
    </citation>
    <scope>NUCLEOTIDE SEQUENCE [LARGE SCALE GENOMIC DNA]</scope>
    <source>
        <strain evidence="3 4">DA1877</strain>
    </source>
</reference>
<feature type="signal peptide" evidence="2">
    <location>
        <begin position="1"/>
        <end position="26"/>
    </location>
</feature>
<keyword evidence="4" id="KW-1185">Reference proteome</keyword>
<evidence type="ECO:0000313" key="3">
    <source>
        <dbReference type="EMBL" id="EXU81557.1"/>
    </source>
</evidence>
<dbReference type="Proteomes" id="UP000020766">
    <property type="component" value="Unassembled WGS sequence"/>
</dbReference>
<accession>A0A014QE72</accession>
<protein>
    <submittedName>
        <fullName evidence="3">Uncharacterized protein</fullName>
    </submittedName>
</protein>
<proteinExistence type="predicted"/>
<name>A0A014QE72_9BURK</name>
<feature type="compositionally biased region" description="Pro residues" evidence="1">
    <location>
        <begin position="230"/>
        <end position="242"/>
    </location>
</feature>
<dbReference type="EMBL" id="JBOK01000002">
    <property type="protein sequence ID" value="EXU81557.1"/>
    <property type="molecule type" value="Genomic_DNA"/>
</dbReference>
<gene>
    <name evidence="3" type="ORF">AX13_07080</name>
</gene>
<keyword evidence="2" id="KW-0732">Signal</keyword>
<dbReference type="AlphaFoldDB" id="A0A014QE72"/>
<feature type="compositionally biased region" description="Low complexity" evidence="1">
    <location>
        <begin position="218"/>
        <end position="229"/>
    </location>
</feature>
<dbReference type="RefSeq" id="WP_051519314.1">
    <property type="nucleotide sequence ID" value="NZ_JBOK01000002.1"/>
</dbReference>
<sequence>MHPSFRTTASLLTLASLLALSGCAVKYDHRGHTILSADLPELFGTVMDSRLLPDGQTSVTLRRMGDQWSLKFGTLSRVVDLGALRGGRIAHVSQVGTATNILLLIDTPQCGRQYRLVSVAGKSQAAVWDLDMPCTGVEPLVQTGRVEQYIDFTVGSRVSRFVYRDGKLGRRPDVVLPPGVTSLPGPVGSQDPAGQPPGDRYQPGPPFAPSAAQLRQRPAASATGSTPRATPAPAPAAEPAPRPRARPTAAAPASTRTAPQTPQNLDFGTEIKPTITVDLTK</sequence>
<evidence type="ECO:0000256" key="1">
    <source>
        <dbReference type="SAM" id="MobiDB-lite"/>
    </source>
</evidence>
<feature type="compositionally biased region" description="Low complexity" evidence="1">
    <location>
        <begin position="246"/>
        <end position="262"/>
    </location>
</feature>
<dbReference type="PROSITE" id="PS51257">
    <property type="entry name" value="PROKAR_LIPOPROTEIN"/>
    <property type="match status" value="1"/>
</dbReference>
<evidence type="ECO:0000313" key="4">
    <source>
        <dbReference type="Proteomes" id="UP000020766"/>
    </source>
</evidence>
<organism evidence="3 4">
    <name type="scientific">Comamonas aquatica DA1877</name>
    <dbReference type="NCBI Taxonomy" id="1457173"/>
    <lineage>
        <taxon>Bacteria</taxon>
        <taxon>Pseudomonadati</taxon>
        <taxon>Pseudomonadota</taxon>
        <taxon>Betaproteobacteria</taxon>
        <taxon>Burkholderiales</taxon>
        <taxon>Comamonadaceae</taxon>
        <taxon>Comamonas</taxon>
    </lineage>
</organism>
<feature type="region of interest" description="Disordered" evidence="1">
    <location>
        <begin position="172"/>
        <end position="281"/>
    </location>
</feature>
<feature type="chain" id="PRO_5001473298" evidence="2">
    <location>
        <begin position="27"/>
        <end position="281"/>
    </location>
</feature>